<dbReference type="OrthoDB" id="382947at2157"/>
<dbReference type="KEGG" id="mhu:Mhun_0820"/>
<dbReference type="InterPro" id="IPR010001">
    <property type="entry name" value="BofA"/>
</dbReference>
<keyword evidence="1" id="KW-1133">Transmembrane helix</keyword>
<proteinExistence type="predicted"/>
<dbReference type="EMBL" id="CP000254">
    <property type="protein sequence ID" value="ABD40572.1"/>
    <property type="molecule type" value="Genomic_DNA"/>
</dbReference>
<keyword evidence="1" id="KW-0472">Membrane</keyword>
<dbReference type="Pfam" id="PF07441">
    <property type="entry name" value="BofA"/>
    <property type="match status" value="1"/>
</dbReference>
<sequence>MIGTLILIILCLIVLVVLWHLLQNIVKLVINSILGLLLLGIVKFLNIFPLLGFPDIEIGWIAVIVCAIAGIPGAILLMILHLFGLV</sequence>
<dbReference type="InParanoid" id="Q2FMV1"/>
<feature type="transmembrane region" description="Helical" evidence="1">
    <location>
        <begin position="6"/>
        <end position="22"/>
    </location>
</feature>
<organism evidence="2 3">
    <name type="scientific">Methanospirillum hungatei JF-1 (strain ATCC 27890 / DSM 864 / NBRC 100397 / JF-1)</name>
    <dbReference type="NCBI Taxonomy" id="323259"/>
    <lineage>
        <taxon>Archaea</taxon>
        <taxon>Methanobacteriati</taxon>
        <taxon>Methanobacteriota</taxon>
        <taxon>Stenosarchaea group</taxon>
        <taxon>Methanomicrobia</taxon>
        <taxon>Methanomicrobiales</taxon>
        <taxon>Methanospirillaceae</taxon>
        <taxon>Methanospirillum</taxon>
    </lineage>
</organism>
<dbReference type="STRING" id="323259.Mhun_0820"/>
<accession>Q2FMV1</accession>
<protein>
    <recommendedName>
        <fullName evidence="4">SigmaK-factor processing regulatory BofA</fullName>
    </recommendedName>
</protein>
<evidence type="ECO:0000256" key="1">
    <source>
        <dbReference type="SAM" id="Phobius"/>
    </source>
</evidence>
<keyword evidence="3" id="KW-1185">Reference proteome</keyword>
<keyword evidence="1" id="KW-0812">Transmembrane</keyword>
<dbReference type="Proteomes" id="UP000001941">
    <property type="component" value="Chromosome"/>
</dbReference>
<evidence type="ECO:0008006" key="4">
    <source>
        <dbReference type="Google" id="ProtNLM"/>
    </source>
</evidence>
<dbReference type="HOGENOM" id="CLU_172280_2_0_2"/>
<gene>
    <name evidence="2" type="ordered locus">Mhun_0820</name>
</gene>
<dbReference type="EnsemblBacteria" id="ABD40572">
    <property type="protein sequence ID" value="ABD40572"/>
    <property type="gene ID" value="Mhun_0820"/>
</dbReference>
<name>Q2FMV1_METHJ</name>
<dbReference type="AlphaFoldDB" id="Q2FMV1"/>
<evidence type="ECO:0000313" key="2">
    <source>
        <dbReference type="EMBL" id="ABD40572.1"/>
    </source>
</evidence>
<feature type="transmembrane region" description="Helical" evidence="1">
    <location>
        <begin position="29"/>
        <end position="52"/>
    </location>
</feature>
<reference evidence="3" key="1">
    <citation type="journal article" date="2016" name="Stand. Genomic Sci.">
        <title>Complete genome sequence of Methanospirillum hungatei type strain JF1.</title>
        <authorList>
            <person name="Gunsalus R.P."/>
            <person name="Cook L.E."/>
            <person name="Crable B."/>
            <person name="Rohlin L."/>
            <person name="McDonald E."/>
            <person name="Mouttaki H."/>
            <person name="Sieber J.R."/>
            <person name="Poweleit N."/>
            <person name="Zhou H."/>
            <person name="Lapidus A.L."/>
            <person name="Daligault H.E."/>
            <person name="Land M."/>
            <person name="Gilna P."/>
            <person name="Ivanova N."/>
            <person name="Kyrpides N."/>
            <person name="Culley D.E."/>
            <person name="McInerney M.J."/>
        </authorList>
    </citation>
    <scope>NUCLEOTIDE SEQUENCE [LARGE SCALE GENOMIC DNA]</scope>
    <source>
        <strain evidence="3">ATCC 27890 / DSM 864 / NBRC 100397 / JF-1</strain>
    </source>
</reference>
<evidence type="ECO:0000313" key="3">
    <source>
        <dbReference type="Proteomes" id="UP000001941"/>
    </source>
</evidence>
<dbReference type="GeneID" id="3924958"/>
<dbReference type="RefSeq" id="WP_011447851.1">
    <property type="nucleotide sequence ID" value="NC_007796.1"/>
</dbReference>
<dbReference type="eggNOG" id="arCOG05132">
    <property type="taxonomic scope" value="Archaea"/>
</dbReference>
<feature type="transmembrane region" description="Helical" evidence="1">
    <location>
        <begin position="58"/>
        <end position="83"/>
    </location>
</feature>